<evidence type="ECO:0000313" key="2">
    <source>
        <dbReference type="Proteomes" id="UP000735302"/>
    </source>
</evidence>
<name>A0AAV4BGU1_9GAST</name>
<keyword evidence="2" id="KW-1185">Reference proteome</keyword>
<gene>
    <name evidence="1" type="ORF">PoB_004616100</name>
</gene>
<dbReference type="EMBL" id="BLXT01005078">
    <property type="protein sequence ID" value="GFO19656.1"/>
    <property type="molecule type" value="Genomic_DNA"/>
</dbReference>
<evidence type="ECO:0000313" key="1">
    <source>
        <dbReference type="EMBL" id="GFO19656.1"/>
    </source>
</evidence>
<dbReference type="AlphaFoldDB" id="A0AAV4BGU1"/>
<sequence length="103" mass="11662">MNRSCSREPPSKKKEQIGREYLETEIKKHIQNFHVSISGAVLAWFQTLNLARYQLLNLEVWNVYDIGQKFFWGRRGHSGQQIRSEICGDPSVVGSSPATGALA</sequence>
<comment type="caution">
    <text evidence="1">The sequence shown here is derived from an EMBL/GenBank/DDBJ whole genome shotgun (WGS) entry which is preliminary data.</text>
</comment>
<accession>A0AAV4BGU1</accession>
<dbReference type="Proteomes" id="UP000735302">
    <property type="component" value="Unassembled WGS sequence"/>
</dbReference>
<proteinExistence type="predicted"/>
<protein>
    <submittedName>
        <fullName evidence="1">Uncharacterized protein</fullName>
    </submittedName>
</protein>
<reference evidence="1 2" key="1">
    <citation type="journal article" date="2021" name="Elife">
        <title>Chloroplast acquisition without the gene transfer in kleptoplastic sea slugs, Plakobranchus ocellatus.</title>
        <authorList>
            <person name="Maeda T."/>
            <person name="Takahashi S."/>
            <person name="Yoshida T."/>
            <person name="Shimamura S."/>
            <person name="Takaki Y."/>
            <person name="Nagai Y."/>
            <person name="Toyoda A."/>
            <person name="Suzuki Y."/>
            <person name="Arimoto A."/>
            <person name="Ishii H."/>
            <person name="Satoh N."/>
            <person name="Nishiyama T."/>
            <person name="Hasebe M."/>
            <person name="Maruyama T."/>
            <person name="Minagawa J."/>
            <person name="Obokata J."/>
            <person name="Shigenobu S."/>
        </authorList>
    </citation>
    <scope>NUCLEOTIDE SEQUENCE [LARGE SCALE GENOMIC DNA]</scope>
</reference>
<organism evidence="1 2">
    <name type="scientific">Plakobranchus ocellatus</name>
    <dbReference type="NCBI Taxonomy" id="259542"/>
    <lineage>
        <taxon>Eukaryota</taxon>
        <taxon>Metazoa</taxon>
        <taxon>Spiralia</taxon>
        <taxon>Lophotrochozoa</taxon>
        <taxon>Mollusca</taxon>
        <taxon>Gastropoda</taxon>
        <taxon>Heterobranchia</taxon>
        <taxon>Euthyneura</taxon>
        <taxon>Panpulmonata</taxon>
        <taxon>Sacoglossa</taxon>
        <taxon>Placobranchoidea</taxon>
        <taxon>Plakobranchidae</taxon>
        <taxon>Plakobranchus</taxon>
    </lineage>
</organism>